<dbReference type="Proteomes" id="UP001217083">
    <property type="component" value="Unassembled WGS sequence"/>
</dbReference>
<dbReference type="PANTHER" id="PTHR43072">
    <property type="entry name" value="N-ACETYLTRANSFERASE"/>
    <property type="match status" value="1"/>
</dbReference>
<dbReference type="PANTHER" id="PTHR43072:SF23">
    <property type="entry name" value="UPF0039 PROTEIN C11D3.02C"/>
    <property type="match status" value="1"/>
</dbReference>
<gene>
    <name evidence="4" type="ORF">PY091_01565</name>
</gene>
<sequence>MIFRKASTKDLPIIVEMIADDPLGSKRENYTLPLPKTYYDALERITSDKNQELMVVENKTGNITAVFQMSFIPYLTYQGGIRAQIEGVRVHKAYRNQGIGKLVMEWAIRRAKEKNAHVLQLTTDKNRPDAIRFYESLGFTATHEGMKLHF</sequence>
<dbReference type="SUPFAM" id="SSF55729">
    <property type="entry name" value="Acyl-CoA N-acyltransferases (Nat)"/>
    <property type="match status" value="1"/>
</dbReference>
<dbReference type="InterPro" id="IPR016181">
    <property type="entry name" value="Acyl_CoA_acyltransferase"/>
</dbReference>
<name>A0ABT5XJ21_9FLAO</name>
<evidence type="ECO:0000313" key="4">
    <source>
        <dbReference type="EMBL" id="MDF0705883.1"/>
    </source>
</evidence>
<dbReference type="RefSeq" id="WP_275647996.1">
    <property type="nucleotide sequence ID" value="NZ_JARFVA010000001.1"/>
</dbReference>
<dbReference type="CDD" id="cd04301">
    <property type="entry name" value="NAT_SF"/>
    <property type="match status" value="1"/>
</dbReference>
<accession>A0ABT5XJ21</accession>
<keyword evidence="1" id="KW-0808">Transferase</keyword>
<comment type="caution">
    <text evidence="4">The sequence shown here is derived from an EMBL/GenBank/DDBJ whole genome shotgun (WGS) entry which is preliminary data.</text>
</comment>
<dbReference type="EMBL" id="JARFVA010000001">
    <property type="protein sequence ID" value="MDF0705883.1"/>
    <property type="molecule type" value="Genomic_DNA"/>
</dbReference>
<keyword evidence="5" id="KW-1185">Reference proteome</keyword>
<proteinExistence type="predicted"/>
<evidence type="ECO:0000313" key="5">
    <source>
        <dbReference type="Proteomes" id="UP001217083"/>
    </source>
</evidence>
<dbReference type="PROSITE" id="PS51186">
    <property type="entry name" value="GNAT"/>
    <property type="match status" value="1"/>
</dbReference>
<reference evidence="4 5" key="1">
    <citation type="submission" date="2023-03" db="EMBL/GenBank/DDBJ databases">
        <title>Muricauda XX sp. nov. and Muricauda XXX sp. nov., two novel species isolated from Okinawa Trough.</title>
        <authorList>
            <person name="Cao W."/>
            <person name="Deng X."/>
        </authorList>
    </citation>
    <scope>NUCLEOTIDE SEQUENCE [LARGE SCALE GENOMIC DNA]</scope>
    <source>
        <strain evidence="4 5">81s02</strain>
    </source>
</reference>
<feature type="domain" description="N-acetyltransferase" evidence="3">
    <location>
        <begin position="1"/>
        <end position="150"/>
    </location>
</feature>
<dbReference type="Pfam" id="PF00583">
    <property type="entry name" value="Acetyltransf_1"/>
    <property type="match status" value="1"/>
</dbReference>
<dbReference type="InterPro" id="IPR000182">
    <property type="entry name" value="GNAT_dom"/>
</dbReference>
<evidence type="ECO:0000259" key="3">
    <source>
        <dbReference type="PROSITE" id="PS51186"/>
    </source>
</evidence>
<evidence type="ECO:0000256" key="2">
    <source>
        <dbReference type="ARBA" id="ARBA00023315"/>
    </source>
</evidence>
<dbReference type="Gene3D" id="3.40.630.30">
    <property type="match status" value="1"/>
</dbReference>
<evidence type="ECO:0000256" key="1">
    <source>
        <dbReference type="ARBA" id="ARBA00022679"/>
    </source>
</evidence>
<protein>
    <submittedName>
        <fullName evidence="4">GNAT family N-acetyltransferase</fullName>
    </submittedName>
</protein>
<organism evidence="4 5">
    <name type="scientific">Flagellimonas okinawensis</name>
    <dbReference type="NCBI Taxonomy" id="3031324"/>
    <lineage>
        <taxon>Bacteria</taxon>
        <taxon>Pseudomonadati</taxon>
        <taxon>Bacteroidota</taxon>
        <taxon>Flavobacteriia</taxon>
        <taxon>Flavobacteriales</taxon>
        <taxon>Flavobacteriaceae</taxon>
        <taxon>Flagellimonas</taxon>
    </lineage>
</organism>
<keyword evidence="2" id="KW-0012">Acyltransferase</keyword>